<feature type="domain" description="F5/8 type C" evidence="11">
    <location>
        <begin position="1"/>
        <end position="51"/>
    </location>
</feature>
<keyword evidence="2" id="KW-1003">Cell membrane</keyword>
<keyword evidence="8" id="KW-0472">Membrane</keyword>
<evidence type="ECO:0000256" key="10">
    <source>
        <dbReference type="ARBA" id="ARBA00023180"/>
    </source>
</evidence>
<dbReference type="GO" id="GO:0005524">
    <property type="term" value="F:ATP binding"/>
    <property type="evidence" value="ECO:0007669"/>
    <property type="project" value="UniProtKB-KW"/>
</dbReference>
<dbReference type="GO" id="GO:0005886">
    <property type="term" value="C:plasma membrane"/>
    <property type="evidence" value="ECO:0007669"/>
    <property type="project" value="UniProtKB-SubCell"/>
</dbReference>
<evidence type="ECO:0000313" key="13">
    <source>
        <dbReference type="Proteomes" id="UP000053766"/>
    </source>
</evidence>
<evidence type="ECO:0000256" key="5">
    <source>
        <dbReference type="ARBA" id="ARBA00022741"/>
    </source>
</evidence>
<dbReference type="InterPro" id="IPR000421">
    <property type="entry name" value="FA58C"/>
</dbReference>
<evidence type="ECO:0000256" key="7">
    <source>
        <dbReference type="ARBA" id="ARBA00022989"/>
    </source>
</evidence>
<evidence type="ECO:0000313" key="12">
    <source>
        <dbReference type="EMBL" id="KJH47043.1"/>
    </source>
</evidence>
<evidence type="ECO:0000256" key="8">
    <source>
        <dbReference type="ARBA" id="ARBA00023136"/>
    </source>
</evidence>
<evidence type="ECO:0000256" key="4">
    <source>
        <dbReference type="ARBA" id="ARBA00022729"/>
    </source>
</evidence>
<sequence length="267" mass="30066">MVSPHILVGNSDTRTAEVRALDAPIIVRRVRIVPLSNTTRTVCLRLELYGCVYEDHNEKTIDYLQSYSAPSGSDVVDGNFVDSTYDGSVSSNGINFGGLGRLSDGIIGTDLGHFPRHWVGWRTSMFTEWDDRIPAWNRDDNDWSGQHHIRFVDVTCFRFWAFSRALLSFSVNGADFSSRSLDFTTEPPTSTSWIRIPIPHRVASVIQLRLYFGTSSSYLLLSEVRFESSACSSELIHIADADNQSENVIYFSIGESDVEHRIDIICE</sequence>
<protein>
    <recommendedName>
        <fullName evidence="11">F5/8 type C domain-containing protein</fullName>
    </recommendedName>
</protein>
<dbReference type="EMBL" id="KN716323">
    <property type="protein sequence ID" value="KJH47043.1"/>
    <property type="molecule type" value="Genomic_DNA"/>
</dbReference>
<keyword evidence="4" id="KW-0732">Signal</keyword>
<dbReference type="Gene3D" id="2.60.120.260">
    <property type="entry name" value="Galactose-binding domain-like"/>
    <property type="match status" value="1"/>
</dbReference>
<dbReference type="SUPFAM" id="SSF49785">
    <property type="entry name" value="Galactose-binding domain-like"/>
    <property type="match status" value="1"/>
</dbReference>
<evidence type="ECO:0000256" key="6">
    <source>
        <dbReference type="ARBA" id="ARBA00022840"/>
    </source>
</evidence>
<organism evidence="12 13">
    <name type="scientific">Dictyocaulus viviparus</name>
    <name type="common">Bovine lungworm</name>
    <dbReference type="NCBI Taxonomy" id="29172"/>
    <lineage>
        <taxon>Eukaryota</taxon>
        <taxon>Metazoa</taxon>
        <taxon>Ecdysozoa</taxon>
        <taxon>Nematoda</taxon>
        <taxon>Chromadorea</taxon>
        <taxon>Rhabditida</taxon>
        <taxon>Rhabditina</taxon>
        <taxon>Rhabditomorpha</taxon>
        <taxon>Strongyloidea</taxon>
        <taxon>Metastrongylidae</taxon>
        <taxon>Dictyocaulus</taxon>
    </lineage>
</organism>
<keyword evidence="7" id="KW-1133">Transmembrane helix</keyword>
<dbReference type="Pfam" id="PF21114">
    <property type="entry name" value="DDR1-2_DS-like"/>
    <property type="match status" value="1"/>
</dbReference>
<evidence type="ECO:0000259" key="11">
    <source>
        <dbReference type="PROSITE" id="PS50022"/>
    </source>
</evidence>
<keyword evidence="3" id="KW-0812">Transmembrane</keyword>
<dbReference type="Proteomes" id="UP000053766">
    <property type="component" value="Unassembled WGS sequence"/>
</dbReference>
<keyword evidence="5" id="KW-0547">Nucleotide-binding</keyword>
<dbReference type="PROSITE" id="PS50022">
    <property type="entry name" value="FA58C_3"/>
    <property type="match status" value="1"/>
</dbReference>
<evidence type="ECO:0000256" key="2">
    <source>
        <dbReference type="ARBA" id="ARBA00022475"/>
    </source>
</evidence>
<name>A0A0D8XQU1_DICVI</name>
<keyword evidence="6" id="KW-0067">ATP-binding</keyword>
<reference evidence="12 13" key="1">
    <citation type="submission" date="2013-11" db="EMBL/GenBank/DDBJ databases">
        <title>Draft genome of the bovine lungworm Dictyocaulus viviparus.</title>
        <authorList>
            <person name="Mitreva M."/>
        </authorList>
    </citation>
    <scope>NUCLEOTIDE SEQUENCE [LARGE SCALE GENOMIC DNA]</scope>
    <source>
        <strain evidence="12 13">HannoverDv2000</strain>
    </source>
</reference>
<reference evidence="13" key="2">
    <citation type="journal article" date="2016" name="Sci. Rep.">
        <title>Dictyocaulus viviparus genome, variome and transcriptome elucidate lungworm biology and support future intervention.</title>
        <authorList>
            <person name="McNulty S.N."/>
            <person name="Strube C."/>
            <person name="Rosa B.A."/>
            <person name="Martin J.C."/>
            <person name="Tyagi R."/>
            <person name="Choi Y.J."/>
            <person name="Wang Q."/>
            <person name="Hallsworth Pepin K."/>
            <person name="Zhang X."/>
            <person name="Ozersky P."/>
            <person name="Wilson R.K."/>
            <person name="Sternberg P.W."/>
            <person name="Gasser R.B."/>
            <person name="Mitreva M."/>
        </authorList>
    </citation>
    <scope>NUCLEOTIDE SEQUENCE [LARGE SCALE GENOMIC DNA]</scope>
    <source>
        <strain evidence="13">HannoverDv2000</strain>
    </source>
</reference>
<keyword evidence="13" id="KW-1185">Reference proteome</keyword>
<evidence type="ECO:0000256" key="1">
    <source>
        <dbReference type="ARBA" id="ARBA00004251"/>
    </source>
</evidence>
<evidence type="ECO:0000256" key="3">
    <source>
        <dbReference type="ARBA" id="ARBA00022692"/>
    </source>
</evidence>
<evidence type="ECO:0000256" key="9">
    <source>
        <dbReference type="ARBA" id="ARBA00023157"/>
    </source>
</evidence>
<dbReference type="OrthoDB" id="6071166at2759"/>
<dbReference type="InterPro" id="IPR008979">
    <property type="entry name" value="Galactose-bd-like_sf"/>
</dbReference>
<accession>A0A0D8XQU1</accession>
<proteinExistence type="predicted"/>
<dbReference type="Gene3D" id="2.60.120.1190">
    <property type="match status" value="1"/>
</dbReference>
<keyword evidence="9" id="KW-1015">Disulfide bond</keyword>
<keyword evidence="10" id="KW-0325">Glycoprotein</keyword>
<comment type="subcellular location">
    <subcellularLocation>
        <location evidence="1">Cell membrane</location>
        <topology evidence="1">Single-pass type I membrane protein</topology>
    </subcellularLocation>
</comment>
<dbReference type="InterPro" id="IPR048525">
    <property type="entry name" value="DDR1-2_DS-like"/>
</dbReference>
<gene>
    <name evidence="12" type="ORF">DICVIV_06895</name>
</gene>
<dbReference type="AlphaFoldDB" id="A0A0D8XQU1"/>
<dbReference type="PROSITE" id="PS01286">
    <property type="entry name" value="FA58C_2"/>
    <property type="match status" value="1"/>
</dbReference>